<dbReference type="Gene3D" id="2.40.50.140">
    <property type="entry name" value="Nucleic acid-binding proteins"/>
    <property type="match status" value="2"/>
</dbReference>
<dbReference type="InterPro" id="IPR002059">
    <property type="entry name" value="CSP_DNA-bd"/>
</dbReference>
<dbReference type="GO" id="GO:0003676">
    <property type="term" value="F:nucleic acid binding"/>
    <property type="evidence" value="ECO:0007669"/>
    <property type="project" value="InterPro"/>
</dbReference>
<dbReference type="SMART" id="SM00357">
    <property type="entry name" value="CSP"/>
    <property type="match status" value="2"/>
</dbReference>
<sequence length="206" mass="22596">MTSLVADPAHSGDSVTDSPVDDSRDPGLQTMEATGTVKWFDCHRGFGFIVPEESPADGMLGQDILVHWTILEPLGRRDLPEMATVTCEYVEAPKGLQATRILDVQIPEHAVTQDLQAPETKRRAIHVVDDDSTPFVRSEVKWFNRAKGYGFLIAENLNGDVFLHMETLRDAGLTEVFPGQALMVRTSDGERGHMAVQVSLPPSAGE</sequence>
<evidence type="ECO:0000259" key="2">
    <source>
        <dbReference type="PROSITE" id="PS51857"/>
    </source>
</evidence>
<dbReference type="EMBL" id="FSQW01000001">
    <property type="protein sequence ID" value="SIN62356.1"/>
    <property type="molecule type" value="Genomic_DNA"/>
</dbReference>
<dbReference type="AlphaFoldDB" id="A0A1N6CV64"/>
<dbReference type="PANTHER" id="PTHR11544">
    <property type="entry name" value="COLD SHOCK DOMAIN CONTAINING PROTEINS"/>
    <property type="match status" value="1"/>
</dbReference>
<dbReference type="GO" id="GO:0005829">
    <property type="term" value="C:cytosol"/>
    <property type="evidence" value="ECO:0007669"/>
    <property type="project" value="UniProtKB-ARBA"/>
</dbReference>
<evidence type="ECO:0000313" key="3">
    <source>
        <dbReference type="EMBL" id="SIN62356.1"/>
    </source>
</evidence>
<dbReference type="STRING" id="1123272.SAMN02745824_1055"/>
<keyword evidence="4" id="KW-1185">Reference proteome</keyword>
<dbReference type="InterPro" id="IPR050181">
    <property type="entry name" value="Cold_shock_domain"/>
</dbReference>
<gene>
    <name evidence="3" type="ORF">SAMN02745824_1055</name>
</gene>
<feature type="domain" description="CSD" evidence="2">
    <location>
        <begin position="32"/>
        <end position="103"/>
    </location>
</feature>
<dbReference type="RefSeq" id="WP_074204034.1">
    <property type="nucleotide sequence ID" value="NZ_FSQW01000001.1"/>
</dbReference>
<accession>A0A1N6CV64</accession>
<feature type="region of interest" description="Disordered" evidence="1">
    <location>
        <begin position="1"/>
        <end position="28"/>
    </location>
</feature>
<reference evidence="4" key="1">
    <citation type="submission" date="2016-11" db="EMBL/GenBank/DDBJ databases">
        <authorList>
            <person name="Varghese N."/>
            <person name="Submissions S."/>
        </authorList>
    </citation>
    <scope>NUCLEOTIDE SEQUENCE [LARGE SCALE GENOMIC DNA]</scope>
    <source>
        <strain evidence="4">DSM 22363</strain>
    </source>
</reference>
<feature type="domain" description="CSD" evidence="2">
    <location>
        <begin position="135"/>
        <end position="200"/>
    </location>
</feature>
<dbReference type="CDD" id="cd04458">
    <property type="entry name" value="CSP_CDS"/>
    <property type="match status" value="2"/>
</dbReference>
<dbReference type="InterPro" id="IPR011129">
    <property type="entry name" value="CSD"/>
</dbReference>
<dbReference type="Pfam" id="PF00313">
    <property type="entry name" value="CSD"/>
    <property type="match status" value="2"/>
</dbReference>
<organism evidence="3 4">
    <name type="scientific">Parasphingorhabdus marina DSM 22363</name>
    <dbReference type="NCBI Taxonomy" id="1123272"/>
    <lineage>
        <taxon>Bacteria</taxon>
        <taxon>Pseudomonadati</taxon>
        <taxon>Pseudomonadota</taxon>
        <taxon>Alphaproteobacteria</taxon>
        <taxon>Sphingomonadales</taxon>
        <taxon>Sphingomonadaceae</taxon>
        <taxon>Parasphingorhabdus</taxon>
    </lineage>
</organism>
<dbReference type="PROSITE" id="PS51857">
    <property type="entry name" value="CSD_2"/>
    <property type="match status" value="2"/>
</dbReference>
<protein>
    <submittedName>
        <fullName evidence="3">Cold shock protein (Beta-ribbon, CspA family)</fullName>
    </submittedName>
</protein>
<dbReference type="PRINTS" id="PR00050">
    <property type="entry name" value="COLDSHOCK"/>
</dbReference>
<evidence type="ECO:0000256" key="1">
    <source>
        <dbReference type="SAM" id="MobiDB-lite"/>
    </source>
</evidence>
<dbReference type="SUPFAM" id="SSF50249">
    <property type="entry name" value="Nucleic acid-binding proteins"/>
    <property type="match status" value="2"/>
</dbReference>
<evidence type="ECO:0000313" key="4">
    <source>
        <dbReference type="Proteomes" id="UP000185192"/>
    </source>
</evidence>
<dbReference type="Proteomes" id="UP000185192">
    <property type="component" value="Unassembled WGS sequence"/>
</dbReference>
<name>A0A1N6CV64_9SPHN</name>
<dbReference type="InterPro" id="IPR012340">
    <property type="entry name" value="NA-bd_OB-fold"/>
</dbReference>
<proteinExistence type="predicted"/>